<dbReference type="InterPro" id="IPR023393">
    <property type="entry name" value="START-like_dom_sf"/>
</dbReference>
<feature type="domain" description="START" evidence="1">
    <location>
        <begin position="838"/>
        <end position="944"/>
    </location>
</feature>
<evidence type="ECO:0000313" key="2">
    <source>
        <dbReference type="EMBL" id="GMI25387.1"/>
    </source>
</evidence>
<dbReference type="SUPFAM" id="SSF55961">
    <property type="entry name" value="Bet v1-like"/>
    <property type="match status" value="4"/>
</dbReference>
<dbReference type="CDD" id="cd00177">
    <property type="entry name" value="START"/>
    <property type="match status" value="1"/>
</dbReference>
<organism evidence="2 3">
    <name type="scientific">Tetraparma gracilis</name>
    <dbReference type="NCBI Taxonomy" id="2962635"/>
    <lineage>
        <taxon>Eukaryota</taxon>
        <taxon>Sar</taxon>
        <taxon>Stramenopiles</taxon>
        <taxon>Ochrophyta</taxon>
        <taxon>Bolidophyceae</taxon>
        <taxon>Parmales</taxon>
        <taxon>Triparmaceae</taxon>
        <taxon>Tetraparma</taxon>
    </lineage>
</organism>
<reference evidence="2 3" key="1">
    <citation type="journal article" date="2023" name="Commun. Biol.">
        <title>Genome analysis of Parmales, the sister group of diatoms, reveals the evolutionary specialization of diatoms from phago-mixotrophs to photoautotrophs.</title>
        <authorList>
            <person name="Ban H."/>
            <person name="Sato S."/>
            <person name="Yoshikawa S."/>
            <person name="Yamada K."/>
            <person name="Nakamura Y."/>
            <person name="Ichinomiya M."/>
            <person name="Sato N."/>
            <person name="Blanc-Mathieu R."/>
            <person name="Endo H."/>
            <person name="Kuwata A."/>
            <person name="Ogata H."/>
        </authorList>
    </citation>
    <scope>NUCLEOTIDE SEQUENCE [LARGE SCALE GENOMIC DNA]</scope>
</reference>
<dbReference type="Pfam" id="PF01852">
    <property type="entry name" value="START"/>
    <property type="match status" value="1"/>
</dbReference>
<evidence type="ECO:0000313" key="3">
    <source>
        <dbReference type="Proteomes" id="UP001165060"/>
    </source>
</evidence>
<comment type="caution">
    <text evidence="2">The sequence shown here is derived from an EMBL/GenBank/DDBJ whole genome shotgun (WGS) entry which is preliminary data.</text>
</comment>
<dbReference type="InterPro" id="IPR002913">
    <property type="entry name" value="START_lipid-bd_dom"/>
</dbReference>
<feature type="non-terminal residue" evidence="2">
    <location>
        <position position="1080"/>
    </location>
</feature>
<dbReference type="InterPro" id="IPR051213">
    <property type="entry name" value="START_lipid_transfer"/>
</dbReference>
<dbReference type="EMBL" id="BRYB01005510">
    <property type="protein sequence ID" value="GMI25387.1"/>
    <property type="molecule type" value="Genomic_DNA"/>
</dbReference>
<accession>A0ABQ6MGB2</accession>
<name>A0ABQ6MGB2_9STRA</name>
<evidence type="ECO:0000259" key="1">
    <source>
        <dbReference type="Pfam" id="PF01852"/>
    </source>
</evidence>
<sequence>MARAESRLRGFSSKDALLLLDDLLSLVAVLFSTYQRCSEIDTLVLAELATRFRASTTAPTVAEKALIDKSLANEDHDWARLKGTVTEPVEYFQALADDNARWGRAEANVDASAEDLVAWVWHSGSYGRLAYHVKEDGDTINYGLEVPGSNSRIHLFGGKFPLIDDRVFGVWFSWMKESGGGYVVAFASHRDYPAPAYKEAIDTVITSHKSAAKAVEGKVIGFYRFSPLAANVSRVTFVARGSLEGLVPDSAMKYGLKRTLMVVDRLRDKYERNGKSVDAELRGDFPPPPNIGQLGEEQRRIAQSCMGLETGSATVEWVKLKSASPFVELGMKYSKPFGDEASVALGKAKSTLDCSATDAFAYQVAVCGREKMRIGWEEGDRARLIFKEHAKHDFEWASVKKMPFPLTNREFLARCLSFKGPTGDLVLVFEALPDSTKVDYGADLKVVRGKTTGVYRFKSINDDTQCEVTLVQHGDAGGFVPERVMVAKIPQALGGVAEMRELFQRDDAIDDAERSELAFIIKAKNEVYTDAENAVVNRIRDQLGEISDNSFEKIESPDYLVYTEVFPAGGKNGIARASTVLDDDICTCVAWTYQLMARHFVKAFYADGGMERAVTTHNDHSFTGQLLMDLNIPTVSPREFVTRSVWWWESETVLLVATESCLAEQYPRRPGIVRASVVSLQKFEQLDPIDEIPQTRVMFMQQPDMGGFIPSRAVRAAAVGQMMYLSTMRKHFDKSPAIDAASNVRLATMIENHDNVYSAKEEAILEEGKKMLEVFEQQKSKELKMASPTTQAKMAFKDGNNHVYGWSTAVVRASPAQVLAFVWNVQKRTGVYADDLEKTVDEDGEHNKLVYIKKKVPNPFDNRDFLSRTIWRKRAAGFIFVSVPELSDAHPLSSDVVRARYPSLLKMTGMSDGSTQLEYVTQPDLGGALPLWLVRTWMGSSLAWVTEIQHYFGGSRGLEEYDAKDGEAVGEVLVTKTDAEQHHGKGETRVEARVRELTKKQKGLKELGQKHEWFEVLLTKIVENKLRPAGDSRAKLCNMSAKEAKVIGGALASCIAANLTAPAAVDEWILRYPAMGELER</sequence>
<dbReference type="Gene3D" id="3.30.530.20">
    <property type="match status" value="4"/>
</dbReference>
<keyword evidence="3" id="KW-1185">Reference proteome</keyword>
<proteinExistence type="predicted"/>
<gene>
    <name evidence="2" type="ORF">TeGR_g1751</name>
</gene>
<dbReference type="PANTHER" id="PTHR19308:SF14">
    <property type="entry name" value="START DOMAIN-CONTAINING PROTEIN"/>
    <property type="match status" value="1"/>
</dbReference>
<protein>
    <recommendedName>
        <fullName evidence="1">START domain-containing protein</fullName>
    </recommendedName>
</protein>
<dbReference type="Proteomes" id="UP001165060">
    <property type="component" value="Unassembled WGS sequence"/>
</dbReference>
<dbReference type="PANTHER" id="PTHR19308">
    <property type="entry name" value="PHOSPHATIDYLCHOLINE TRANSFER PROTEIN"/>
    <property type="match status" value="1"/>
</dbReference>